<sequence length="239" mass="25896">MHVLDYKRFGKSGHELDAGLAGLEAVRVRADYVHEARGLAAGQGGHVRSVRSVVAVRGRYVEDGLRVGRRGDEADGAVGRIVGHCGYRRVEDQAAQVVESAHIADALTAAPAREQRVLLCVDEQQFVVVVDEAFGVAGHALVDGTVAAKGRVVQRAVPHRLFDFESVRVQFEQPVLGAYVHVVVVVGDVLGVLNFGRVDGRVRCVIGPARYRREEYAVDLVQADVGRRPLIVYASAPFD</sequence>
<name>A0A3M7STZ5_BRAPC</name>
<evidence type="ECO:0000313" key="1">
    <source>
        <dbReference type="EMBL" id="RNA39169.1"/>
    </source>
</evidence>
<dbReference type="AlphaFoldDB" id="A0A3M7STZ5"/>
<evidence type="ECO:0000313" key="2">
    <source>
        <dbReference type="Proteomes" id="UP000276133"/>
    </source>
</evidence>
<protein>
    <submittedName>
        <fullName evidence="1">Uncharacterized protein</fullName>
    </submittedName>
</protein>
<dbReference type="Proteomes" id="UP000276133">
    <property type="component" value="Unassembled WGS sequence"/>
</dbReference>
<accession>A0A3M7STZ5</accession>
<reference evidence="1 2" key="1">
    <citation type="journal article" date="2018" name="Sci. Rep.">
        <title>Genomic signatures of local adaptation to the degree of environmental predictability in rotifers.</title>
        <authorList>
            <person name="Franch-Gras L."/>
            <person name="Hahn C."/>
            <person name="Garcia-Roger E.M."/>
            <person name="Carmona M.J."/>
            <person name="Serra M."/>
            <person name="Gomez A."/>
        </authorList>
    </citation>
    <scope>NUCLEOTIDE SEQUENCE [LARGE SCALE GENOMIC DNA]</scope>
    <source>
        <strain evidence="1">HYR1</strain>
    </source>
</reference>
<gene>
    <name evidence="1" type="ORF">BpHYR1_016324</name>
</gene>
<keyword evidence="2" id="KW-1185">Reference proteome</keyword>
<proteinExistence type="predicted"/>
<comment type="caution">
    <text evidence="1">The sequence shown here is derived from an EMBL/GenBank/DDBJ whole genome shotgun (WGS) entry which is preliminary data.</text>
</comment>
<organism evidence="1 2">
    <name type="scientific">Brachionus plicatilis</name>
    <name type="common">Marine rotifer</name>
    <name type="synonym">Brachionus muelleri</name>
    <dbReference type="NCBI Taxonomy" id="10195"/>
    <lineage>
        <taxon>Eukaryota</taxon>
        <taxon>Metazoa</taxon>
        <taxon>Spiralia</taxon>
        <taxon>Gnathifera</taxon>
        <taxon>Rotifera</taxon>
        <taxon>Eurotatoria</taxon>
        <taxon>Monogononta</taxon>
        <taxon>Pseudotrocha</taxon>
        <taxon>Ploima</taxon>
        <taxon>Brachionidae</taxon>
        <taxon>Brachionus</taxon>
    </lineage>
</organism>
<dbReference type="EMBL" id="REGN01000778">
    <property type="protein sequence ID" value="RNA39169.1"/>
    <property type="molecule type" value="Genomic_DNA"/>
</dbReference>